<dbReference type="Proteomes" id="UP000033109">
    <property type="component" value="Chromosome"/>
</dbReference>
<keyword evidence="2" id="KW-1185">Reference proteome</keyword>
<organism evidence="1 2">
    <name type="scientific">Pontibacter korlensis</name>
    <dbReference type="NCBI Taxonomy" id="400092"/>
    <lineage>
        <taxon>Bacteria</taxon>
        <taxon>Pseudomonadati</taxon>
        <taxon>Bacteroidota</taxon>
        <taxon>Cytophagia</taxon>
        <taxon>Cytophagales</taxon>
        <taxon>Hymenobacteraceae</taxon>
        <taxon>Pontibacter</taxon>
    </lineage>
</organism>
<dbReference type="KEGG" id="pko:PKOR_22585"/>
<dbReference type="HOGENOM" id="CLU_188415_0_0_10"/>
<dbReference type="PATRIC" id="fig|400092.3.peg.4960"/>
<evidence type="ECO:0000313" key="1">
    <source>
        <dbReference type="EMBL" id="AKD05331.1"/>
    </source>
</evidence>
<proteinExistence type="predicted"/>
<evidence type="ECO:0000313" key="2">
    <source>
        <dbReference type="Proteomes" id="UP000033109"/>
    </source>
</evidence>
<gene>
    <name evidence="1" type="ORF">PKOR_22585</name>
</gene>
<name>A0A0E3UZH1_9BACT</name>
<sequence>MILVGFPNLAVAHRKIKSEFFDQISKVVDWRPISNIIQKHYVKRTSATGCPAYDGLLLFEKGHCRPGTG</sequence>
<accession>A0A0E3UZH1</accession>
<reference evidence="1 2" key="1">
    <citation type="journal article" date="2015" name="Sci. Rep.">
        <title>Unraveling adaptation of Pontibacter korlensis to radiation and infertility in desert through complete genome and comparative transcriptomic analysis.</title>
        <authorList>
            <person name="Dai J."/>
            <person name="Dai W."/>
            <person name="Qiu C."/>
            <person name="Yang Z."/>
            <person name="Zhang Y."/>
            <person name="Zhou M."/>
            <person name="Zhang L."/>
            <person name="Fang C."/>
            <person name="Gao Q."/>
            <person name="Yang Q."/>
            <person name="Li X."/>
            <person name="Wang Z."/>
            <person name="Wang Z."/>
            <person name="Jia Z."/>
            <person name="Chen X."/>
        </authorList>
    </citation>
    <scope>NUCLEOTIDE SEQUENCE [LARGE SCALE GENOMIC DNA]</scope>
    <source>
        <strain evidence="1 2">X14-1T</strain>
    </source>
</reference>
<dbReference type="EMBL" id="CP009621">
    <property type="protein sequence ID" value="AKD05331.1"/>
    <property type="molecule type" value="Genomic_DNA"/>
</dbReference>
<dbReference type="STRING" id="400092.PKOR_22585"/>
<protein>
    <submittedName>
        <fullName evidence="1">Uncharacterized protein</fullName>
    </submittedName>
</protein>
<dbReference type="AlphaFoldDB" id="A0A0E3UZH1"/>